<feature type="domain" description="Fringe-like glycosyltransferase" evidence="12">
    <location>
        <begin position="30"/>
        <end position="202"/>
    </location>
</feature>
<dbReference type="AlphaFoldDB" id="A0A0K0F4Q5"/>
<comment type="similarity">
    <text evidence="3">Belongs to the glycosyltransferase 31 family. Beta3-Gal-T subfamily.</text>
</comment>
<dbReference type="EC" id="2.4.1.122" evidence="4"/>
<dbReference type="PANTHER" id="PTHR23033">
    <property type="entry name" value="BETA1,3-GALACTOSYLTRANSFERASE"/>
    <property type="match status" value="1"/>
</dbReference>
<evidence type="ECO:0000256" key="9">
    <source>
        <dbReference type="ARBA" id="ARBA00022968"/>
    </source>
</evidence>
<reference evidence="13" key="1">
    <citation type="submission" date="2014-07" db="EMBL/GenBank/DDBJ databases">
        <authorList>
            <person name="Martin A.A"/>
            <person name="De Silva N."/>
        </authorList>
    </citation>
    <scope>NUCLEOTIDE SEQUENCE</scope>
</reference>
<evidence type="ECO:0000259" key="12">
    <source>
        <dbReference type="Pfam" id="PF02434"/>
    </source>
</evidence>
<evidence type="ECO:0000256" key="7">
    <source>
        <dbReference type="ARBA" id="ARBA00022692"/>
    </source>
</evidence>
<keyword evidence="13" id="KW-1185">Reference proteome</keyword>
<keyword evidence="11" id="KW-0472">Membrane</keyword>
<dbReference type="STRING" id="75913.A0A0K0F4Q5"/>
<dbReference type="InterPro" id="IPR026050">
    <property type="entry name" value="C1GALT1/C1GALT1_chp1"/>
</dbReference>
<comment type="subcellular location">
    <subcellularLocation>
        <location evidence="1">Membrane</location>
        <topology evidence="1">Single-pass type II membrane protein</topology>
    </subcellularLocation>
</comment>
<evidence type="ECO:0000256" key="5">
    <source>
        <dbReference type="ARBA" id="ARBA00022676"/>
    </source>
</evidence>
<dbReference type="Proteomes" id="UP000035680">
    <property type="component" value="Unassembled WGS sequence"/>
</dbReference>
<name>A0A0K0F4Q5_STRVS</name>
<sequence>MRYQNSKNMIVSKNHITTQGISQKLQEDIRIFCIILTSPKFKSSKCIPQKNTWLKRCSGYIFASSEDDPLLPSIRSFPLDNYEFSYGKVKNALKWVWKNHKNKYDYVLKADDDAYLVMENLRAFLINENPNNHSYFGFTVYNPPGNKANGYIQGGSGYVFSRKTFNTLVEEGLDNEKYCTQRDDVLDDMEVGRCLIRMGINPTFLGDDRGRVVFSPERISSVIAKEKKTMDYYSEYSLVQPERGMDFFADFPIAFHRINSDLMYLLEYLFYNAEVIGKKSRLFRMEDNDENDRNKKIETRIKLIKAFSKYNYKKI</sequence>
<evidence type="ECO:0000256" key="4">
    <source>
        <dbReference type="ARBA" id="ARBA00012557"/>
    </source>
</evidence>
<evidence type="ECO:0000256" key="11">
    <source>
        <dbReference type="ARBA" id="ARBA00023136"/>
    </source>
</evidence>
<keyword evidence="7" id="KW-0812">Transmembrane</keyword>
<evidence type="ECO:0000256" key="2">
    <source>
        <dbReference type="ARBA" id="ARBA00004922"/>
    </source>
</evidence>
<evidence type="ECO:0000256" key="8">
    <source>
        <dbReference type="ARBA" id="ARBA00022741"/>
    </source>
</evidence>
<evidence type="ECO:0000313" key="14">
    <source>
        <dbReference type="WBParaSite" id="SVE_0379400.1"/>
    </source>
</evidence>
<reference evidence="14" key="2">
    <citation type="submission" date="2015-08" db="UniProtKB">
        <authorList>
            <consortium name="WormBaseParasite"/>
        </authorList>
    </citation>
    <scope>IDENTIFICATION</scope>
</reference>
<evidence type="ECO:0000256" key="3">
    <source>
        <dbReference type="ARBA" id="ARBA00006462"/>
    </source>
</evidence>
<keyword evidence="8" id="KW-0547">Nucleotide-binding</keyword>
<dbReference type="InterPro" id="IPR003378">
    <property type="entry name" value="Fringe-like_glycosylTrfase"/>
</dbReference>
<organism evidence="13 14">
    <name type="scientific">Strongyloides venezuelensis</name>
    <name type="common">Threadworm</name>
    <dbReference type="NCBI Taxonomy" id="75913"/>
    <lineage>
        <taxon>Eukaryota</taxon>
        <taxon>Metazoa</taxon>
        <taxon>Ecdysozoa</taxon>
        <taxon>Nematoda</taxon>
        <taxon>Chromadorea</taxon>
        <taxon>Rhabditida</taxon>
        <taxon>Tylenchina</taxon>
        <taxon>Panagrolaimomorpha</taxon>
        <taxon>Strongyloidoidea</taxon>
        <taxon>Strongyloididae</taxon>
        <taxon>Strongyloides</taxon>
    </lineage>
</organism>
<keyword evidence="9" id="KW-0735">Signal-anchor</keyword>
<keyword evidence="5" id="KW-0328">Glycosyltransferase</keyword>
<proteinExistence type="inferred from homology"/>
<dbReference type="GO" id="GO:0000166">
    <property type="term" value="F:nucleotide binding"/>
    <property type="evidence" value="ECO:0007669"/>
    <property type="project" value="UniProtKB-KW"/>
</dbReference>
<evidence type="ECO:0000313" key="13">
    <source>
        <dbReference type="Proteomes" id="UP000035680"/>
    </source>
</evidence>
<evidence type="ECO:0000256" key="10">
    <source>
        <dbReference type="ARBA" id="ARBA00022989"/>
    </source>
</evidence>
<keyword evidence="6" id="KW-0808">Transferase</keyword>
<dbReference type="GO" id="GO:0016263">
    <property type="term" value="F:glycoprotein-N-acetylgalactosamine 3-beta-galactosyltransferase activity"/>
    <property type="evidence" value="ECO:0007669"/>
    <property type="project" value="UniProtKB-EC"/>
</dbReference>
<keyword evidence="10" id="KW-1133">Transmembrane helix</keyword>
<dbReference type="WBParaSite" id="SVE_0379400.1">
    <property type="protein sequence ID" value="SVE_0379400.1"/>
    <property type="gene ID" value="SVE_0379400"/>
</dbReference>
<dbReference type="PANTHER" id="PTHR23033:SF12">
    <property type="entry name" value="GLYCOPROTEIN-N-ACETYLGALACTOSAMINE 3-BETA-GALACTOSYLTRANSFERASE 1-RELATED"/>
    <property type="match status" value="1"/>
</dbReference>
<dbReference type="Pfam" id="PF02434">
    <property type="entry name" value="Fringe"/>
    <property type="match status" value="1"/>
</dbReference>
<accession>A0A0K0F4Q5</accession>
<evidence type="ECO:0000256" key="1">
    <source>
        <dbReference type="ARBA" id="ARBA00004606"/>
    </source>
</evidence>
<dbReference type="Gene3D" id="3.90.550.50">
    <property type="match status" value="1"/>
</dbReference>
<dbReference type="GO" id="GO:0016020">
    <property type="term" value="C:membrane"/>
    <property type="evidence" value="ECO:0007669"/>
    <property type="project" value="UniProtKB-SubCell"/>
</dbReference>
<comment type="pathway">
    <text evidence="2">Protein modification; protein glycosylation.</text>
</comment>
<protein>
    <recommendedName>
        <fullName evidence="4">N-acetylgalactosaminide beta-1,3-galactosyltransferase</fullName>
        <ecNumber evidence="4">2.4.1.122</ecNumber>
    </recommendedName>
</protein>
<evidence type="ECO:0000256" key="6">
    <source>
        <dbReference type="ARBA" id="ARBA00022679"/>
    </source>
</evidence>